<feature type="signal peptide" evidence="2">
    <location>
        <begin position="1"/>
        <end position="26"/>
    </location>
</feature>
<feature type="coiled-coil region" evidence="1">
    <location>
        <begin position="162"/>
        <end position="196"/>
    </location>
</feature>
<keyword evidence="4" id="KW-1185">Reference proteome</keyword>
<protein>
    <submittedName>
        <fullName evidence="3">P-type conjugative transfer protein TrbJ</fullName>
    </submittedName>
</protein>
<dbReference type="EMBL" id="VTPU01000001">
    <property type="protein sequence ID" value="TZG41522.1"/>
    <property type="molecule type" value="Genomic_DNA"/>
</dbReference>
<name>A0A5D9DE28_HALER</name>
<keyword evidence="1" id="KW-0175">Coiled coil</keyword>
<feature type="coiled-coil region" evidence="1">
    <location>
        <begin position="41"/>
        <end position="103"/>
    </location>
</feature>
<evidence type="ECO:0000256" key="2">
    <source>
        <dbReference type="SAM" id="SignalP"/>
    </source>
</evidence>
<dbReference type="SUPFAM" id="SSF101082">
    <property type="entry name" value="Typo IV secretion system protein TraC"/>
    <property type="match status" value="1"/>
</dbReference>
<dbReference type="OrthoDB" id="7469703at2"/>
<dbReference type="RefSeq" id="WP_149320713.1">
    <property type="nucleotide sequence ID" value="NZ_JARWAH010000001.1"/>
</dbReference>
<dbReference type="AlphaFoldDB" id="A0A5D9DE28"/>
<organism evidence="3 4">
    <name type="scientific">Halomonas eurihalina</name>
    <dbReference type="NCBI Taxonomy" id="42566"/>
    <lineage>
        <taxon>Bacteria</taxon>
        <taxon>Pseudomonadati</taxon>
        <taxon>Pseudomonadota</taxon>
        <taxon>Gammaproteobacteria</taxon>
        <taxon>Oceanospirillales</taxon>
        <taxon>Halomonadaceae</taxon>
        <taxon>Halomonas</taxon>
    </lineage>
</organism>
<sequence length="255" mass="28854">MKVFNLLSNKMVIALSLATFTMPAYSSGIPTVDVANITQTTMTAMENIAQTKKQIDQYRKQLHQYELQLKNSLVPAAYIWDEAQRTMNDLVAATNTLKHYKQQMGDLDSYLERFQDINYYRSSPCFSSPGNCTESQREQLDEVRRLASESQKRANDALFQGIDQQQASLQRDAQQLERLQAAAQGAEGQMEAIQYANQIASQQANQLLQLRGLFVAQQAAVATENAAELDALARGEAREKQLRDWEYQPSPEDDF</sequence>
<feature type="chain" id="PRO_5022845188" evidence="2">
    <location>
        <begin position="27"/>
        <end position="255"/>
    </location>
</feature>
<dbReference type="NCBIfam" id="TIGR02780">
    <property type="entry name" value="TrbJ_Ti"/>
    <property type="match status" value="1"/>
</dbReference>
<gene>
    <name evidence="3" type="primary">trbJ</name>
    <name evidence="3" type="ORF">FZZ93_02340</name>
</gene>
<evidence type="ECO:0000313" key="4">
    <source>
        <dbReference type="Proteomes" id="UP000324260"/>
    </source>
</evidence>
<evidence type="ECO:0000313" key="3">
    <source>
        <dbReference type="EMBL" id="TZG41522.1"/>
    </source>
</evidence>
<accession>A0A5D9DE28</accession>
<dbReference type="Proteomes" id="UP000324260">
    <property type="component" value="Unassembled WGS sequence"/>
</dbReference>
<dbReference type="NCBIfam" id="NF010452">
    <property type="entry name" value="PRK13879.1"/>
    <property type="match status" value="1"/>
</dbReference>
<evidence type="ECO:0000256" key="1">
    <source>
        <dbReference type="SAM" id="Coils"/>
    </source>
</evidence>
<proteinExistence type="predicted"/>
<keyword evidence="2" id="KW-0732">Signal</keyword>
<reference evidence="3 4" key="1">
    <citation type="submission" date="2019-08" db="EMBL/GenBank/DDBJ databases">
        <title>Draft Genome Sequence of Halomonas eurihalina Isolated from Preserved Hide-surface.</title>
        <authorList>
            <person name="Hussain S.A."/>
            <person name="Xu A."/>
            <person name="Sarker M."/>
            <person name="Sommers C."/>
        </authorList>
    </citation>
    <scope>NUCLEOTIDE SEQUENCE [LARGE SCALE GENOMIC DNA]</scope>
    <source>
        <strain evidence="3 4">MS1</strain>
    </source>
</reference>
<comment type="caution">
    <text evidence="3">The sequence shown here is derived from an EMBL/GenBank/DDBJ whole genome shotgun (WGS) entry which is preliminary data.</text>
</comment>
<dbReference type="InterPro" id="IPR014147">
    <property type="entry name" value="T4SS_TrbJ"/>
</dbReference>